<dbReference type="PANTHER" id="PTHR30136">
    <property type="entry name" value="HELIX-TURN-HELIX TRANSCRIPTIONAL REGULATOR, ICLR FAMILY"/>
    <property type="match status" value="1"/>
</dbReference>
<protein>
    <submittedName>
        <fullName evidence="6">Helix-turn-helix domain-containing protein</fullName>
    </submittedName>
</protein>
<dbReference type="GO" id="GO:0003677">
    <property type="term" value="F:DNA binding"/>
    <property type="evidence" value="ECO:0007669"/>
    <property type="project" value="UniProtKB-KW"/>
</dbReference>
<keyword evidence="7" id="KW-1185">Reference proteome</keyword>
<dbReference type="PANTHER" id="PTHR30136:SF24">
    <property type="entry name" value="HTH-TYPE TRANSCRIPTIONAL REPRESSOR ALLR"/>
    <property type="match status" value="1"/>
</dbReference>
<dbReference type="Pfam" id="PF09339">
    <property type="entry name" value="HTH_IclR"/>
    <property type="match status" value="1"/>
</dbReference>
<dbReference type="EMBL" id="CP127295">
    <property type="protein sequence ID" value="WIY01111.1"/>
    <property type="molecule type" value="Genomic_DNA"/>
</dbReference>
<keyword evidence="3" id="KW-0804">Transcription</keyword>
<dbReference type="InterPro" id="IPR005471">
    <property type="entry name" value="Tscrpt_reg_IclR_N"/>
</dbReference>
<evidence type="ECO:0000256" key="3">
    <source>
        <dbReference type="ARBA" id="ARBA00023163"/>
    </source>
</evidence>
<keyword evidence="1" id="KW-0805">Transcription regulation</keyword>
<dbReference type="InterPro" id="IPR029016">
    <property type="entry name" value="GAF-like_dom_sf"/>
</dbReference>
<dbReference type="KEGG" id="amog:QRX60_44950"/>
<dbReference type="InterPro" id="IPR014757">
    <property type="entry name" value="Tscrpt_reg_IclR_C"/>
</dbReference>
<dbReference type="Gene3D" id="1.10.10.10">
    <property type="entry name" value="Winged helix-like DNA-binding domain superfamily/Winged helix DNA-binding domain"/>
    <property type="match status" value="1"/>
</dbReference>
<dbReference type="RefSeq" id="WP_285997571.1">
    <property type="nucleotide sequence ID" value="NZ_CP127295.1"/>
</dbReference>
<evidence type="ECO:0000256" key="2">
    <source>
        <dbReference type="ARBA" id="ARBA00023125"/>
    </source>
</evidence>
<evidence type="ECO:0000259" key="4">
    <source>
        <dbReference type="PROSITE" id="PS51077"/>
    </source>
</evidence>
<evidence type="ECO:0000313" key="7">
    <source>
        <dbReference type="Proteomes" id="UP001239397"/>
    </source>
</evidence>
<dbReference type="InterPro" id="IPR050707">
    <property type="entry name" value="HTH_MetabolicPath_Reg"/>
</dbReference>
<gene>
    <name evidence="6" type="ORF">QRX60_44950</name>
</gene>
<dbReference type="SMART" id="SM00346">
    <property type="entry name" value="HTH_ICLR"/>
    <property type="match status" value="1"/>
</dbReference>
<evidence type="ECO:0000256" key="1">
    <source>
        <dbReference type="ARBA" id="ARBA00023015"/>
    </source>
</evidence>
<evidence type="ECO:0000259" key="5">
    <source>
        <dbReference type="PROSITE" id="PS51078"/>
    </source>
</evidence>
<organism evidence="6 7">
    <name type="scientific">Amycolatopsis mongoliensis</name>
    <dbReference type="NCBI Taxonomy" id="715475"/>
    <lineage>
        <taxon>Bacteria</taxon>
        <taxon>Bacillati</taxon>
        <taxon>Actinomycetota</taxon>
        <taxon>Actinomycetes</taxon>
        <taxon>Pseudonocardiales</taxon>
        <taxon>Pseudonocardiaceae</taxon>
        <taxon>Amycolatopsis</taxon>
    </lineage>
</organism>
<evidence type="ECO:0000313" key="6">
    <source>
        <dbReference type="EMBL" id="WIY01111.1"/>
    </source>
</evidence>
<sequence>MNSPSGETSQTLDRGLTVLSLLANRSDGLTAAELAEELSTARAVVYRLLRTLEVHRLVGRIDTRYVLGIGIAELASKLRPRLQATVLPILRRLSEDTGSTALLSIADGDQALILLTEEPTRSLFHLALRQGARHPLDVGADGLAILAGRPADEGDSAEVKLARSRGYALTTGALQSGAVGIAAPIKTSDWATASIGVVQLGVDVSDPHIPELVTSAAAEAAQRLTGDFTTETAAQS</sequence>
<dbReference type="SUPFAM" id="SSF55781">
    <property type="entry name" value="GAF domain-like"/>
    <property type="match status" value="1"/>
</dbReference>
<dbReference type="PROSITE" id="PS51078">
    <property type="entry name" value="ICLR_ED"/>
    <property type="match status" value="1"/>
</dbReference>
<dbReference type="InterPro" id="IPR036390">
    <property type="entry name" value="WH_DNA-bd_sf"/>
</dbReference>
<accession>A0A9Y2NCX0</accession>
<dbReference type="Proteomes" id="UP001239397">
    <property type="component" value="Chromosome"/>
</dbReference>
<dbReference type="GO" id="GO:0003700">
    <property type="term" value="F:DNA-binding transcription factor activity"/>
    <property type="evidence" value="ECO:0007669"/>
    <property type="project" value="TreeGrafter"/>
</dbReference>
<name>A0A9Y2NCX0_9PSEU</name>
<dbReference type="GO" id="GO:0045892">
    <property type="term" value="P:negative regulation of DNA-templated transcription"/>
    <property type="evidence" value="ECO:0007669"/>
    <property type="project" value="TreeGrafter"/>
</dbReference>
<dbReference type="Gene3D" id="3.30.450.40">
    <property type="match status" value="2"/>
</dbReference>
<dbReference type="Pfam" id="PF01614">
    <property type="entry name" value="IclR_C"/>
    <property type="match status" value="1"/>
</dbReference>
<proteinExistence type="predicted"/>
<feature type="domain" description="IclR-ED" evidence="5">
    <location>
        <begin position="70"/>
        <end position="230"/>
    </location>
</feature>
<feature type="domain" description="HTH iclR-type" evidence="4">
    <location>
        <begin position="9"/>
        <end position="69"/>
    </location>
</feature>
<dbReference type="SUPFAM" id="SSF46785">
    <property type="entry name" value="Winged helix' DNA-binding domain"/>
    <property type="match status" value="1"/>
</dbReference>
<keyword evidence="2" id="KW-0238">DNA-binding</keyword>
<dbReference type="AlphaFoldDB" id="A0A9Y2NCX0"/>
<dbReference type="InterPro" id="IPR036388">
    <property type="entry name" value="WH-like_DNA-bd_sf"/>
</dbReference>
<reference evidence="6 7" key="1">
    <citation type="submission" date="2023-06" db="EMBL/GenBank/DDBJ databases">
        <authorList>
            <person name="Oyuntsetseg B."/>
            <person name="Kim S.B."/>
        </authorList>
    </citation>
    <scope>NUCLEOTIDE SEQUENCE [LARGE SCALE GENOMIC DNA]</scope>
    <source>
        <strain evidence="6 7">4-36</strain>
    </source>
</reference>
<dbReference type="PROSITE" id="PS51077">
    <property type="entry name" value="HTH_ICLR"/>
    <property type="match status" value="1"/>
</dbReference>